<sequence>MGRYIVRRLLQFIPTVLGTLFLLHYLTTVGIQLTGNPIRALFGDKRPAPETLAALTSRLHLDDPCLKQKGNPCLGLFRERLVDIGQLDFGTNFRFRPVFDWRGFFDRAHASIITDALPYTIKITIIAFTIEALVGVFIGMRAGMKPGKSLDYSVKISTVMVISVPVFVLGILIQQFITRDFGNFLRGQEWIPEVISRGVFGSAYKQEFPFASLIIPGIVLGMLSLATTARLTRTSVHENMRADYVRTAKAKGLTHKRVIGVHTLRNSLIPVATNLGLSIGGYMTGAIITETIFNVPGVGNQTARAIFQGEPAVLIGITTMLVLVYLVANLLVDLLYAVLDPRIRYE</sequence>
<feature type="domain" description="ABC transmembrane type-1" evidence="8">
    <location>
        <begin position="117"/>
        <end position="336"/>
    </location>
</feature>
<dbReference type="Proteomes" id="UP000612899">
    <property type="component" value="Unassembled WGS sequence"/>
</dbReference>
<name>A0A8J3Q6P2_9ACTN</name>
<evidence type="ECO:0000256" key="1">
    <source>
        <dbReference type="ARBA" id="ARBA00004651"/>
    </source>
</evidence>
<evidence type="ECO:0000256" key="6">
    <source>
        <dbReference type="ARBA" id="ARBA00023136"/>
    </source>
</evidence>
<dbReference type="InterPro" id="IPR035906">
    <property type="entry name" value="MetI-like_sf"/>
</dbReference>
<gene>
    <name evidence="9" type="ORF">Rhe02_24660</name>
</gene>
<dbReference type="RefSeq" id="WP_203908279.1">
    <property type="nucleotide sequence ID" value="NZ_BONY01000012.1"/>
</dbReference>
<feature type="transmembrane region" description="Helical" evidence="7">
    <location>
        <begin position="12"/>
        <end position="33"/>
    </location>
</feature>
<feature type="transmembrane region" description="Helical" evidence="7">
    <location>
        <begin position="152"/>
        <end position="177"/>
    </location>
</feature>
<comment type="caution">
    <text evidence="9">The sequence shown here is derived from an EMBL/GenBank/DDBJ whole genome shotgun (WGS) entry which is preliminary data.</text>
</comment>
<evidence type="ECO:0000313" key="9">
    <source>
        <dbReference type="EMBL" id="GIH04399.1"/>
    </source>
</evidence>
<evidence type="ECO:0000256" key="7">
    <source>
        <dbReference type="RuleBase" id="RU363032"/>
    </source>
</evidence>
<evidence type="ECO:0000256" key="2">
    <source>
        <dbReference type="ARBA" id="ARBA00022448"/>
    </source>
</evidence>
<feature type="transmembrane region" description="Helical" evidence="7">
    <location>
        <begin position="210"/>
        <end position="231"/>
    </location>
</feature>
<keyword evidence="6 7" id="KW-0472">Membrane</keyword>
<dbReference type="PROSITE" id="PS50928">
    <property type="entry name" value="ABC_TM1"/>
    <property type="match status" value="1"/>
</dbReference>
<organism evidence="9 10">
    <name type="scientific">Rhizocola hellebori</name>
    <dbReference type="NCBI Taxonomy" id="1392758"/>
    <lineage>
        <taxon>Bacteria</taxon>
        <taxon>Bacillati</taxon>
        <taxon>Actinomycetota</taxon>
        <taxon>Actinomycetes</taxon>
        <taxon>Micromonosporales</taxon>
        <taxon>Micromonosporaceae</taxon>
        <taxon>Rhizocola</taxon>
    </lineage>
</organism>
<dbReference type="EMBL" id="BONY01000012">
    <property type="protein sequence ID" value="GIH04399.1"/>
    <property type="molecule type" value="Genomic_DNA"/>
</dbReference>
<feature type="transmembrane region" description="Helical" evidence="7">
    <location>
        <begin position="119"/>
        <end position="140"/>
    </location>
</feature>
<protein>
    <submittedName>
        <fullName evidence="9">ABC transporter permease</fullName>
    </submittedName>
</protein>
<dbReference type="CDD" id="cd06261">
    <property type="entry name" value="TM_PBP2"/>
    <property type="match status" value="1"/>
</dbReference>
<feature type="transmembrane region" description="Helical" evidence="7">
    <location>
        <begin position="312"/>
        <end position="339"/>
    </location>
</feature>
<proteinExistence type="inferred from homology"/>
<comment type="subcellular location">
    <subcellularLocation>
        <location evidence="1 7">Cell membrane</location>
        <topology evidence="1 7">Multi-pass membrane protein</topology>
    </subcellularLocation>
</comment>
<evidence type="ECO:0000256" key="3">
    <source>
        <dbReference type="ARBA" id="ARBA00022475"/>
    </source>
</evidence>
<dbReference type="GO" id="GO:0005886">
    <property type="term" value="C:plasma membrane"/>
    <property type="evidence" value="ECO:0007669"/>
    <property type="project" value="UniProtKB-SubCell"/>
</dbReference>
<dbReference type="PANTHER" id="PTHR43163:SF7">
    <property type="entry name" value="DIPEPTIDE-TRANSPORT INTEGRAL MEMBRANE PROTEIN ABC TRANSPORTER DPPB-RELATED"/>
    <property type="match status" value="1"/>
</dbReference>
<dbReference type="SUPFAM" id="SSF161098">
    <property type="entry name" value="MetI-like"/>
    <property type="match status" value="1"/>
</dbReference>
<reference evidence="9" key="1">
    <citation type="submission" date="2021-01" db="EMBL/GenBank/DDBJ databases">
        <title>Whole genome shotgun sequence of Rhizocola hellebori NBRC 109834.</title>
        <authorList>
            <person name="Komaki H."/>
            <person name="Tamura T."/>
        </authorList>
    </citation>
    <scope>NUCLEOTIDE SEQUENCE</scope>
    <source>
        <strain evidence="9">NBRC 109834</strain>
    </source>
</reference>
<keyword evidence="5 7" id="KW-1133">Transmembrane helix</keyword>
<accession>A0A8J3Q6P2</accession>
<keyword evidence="4 7" id="KW-0812">Transmembrane</keyword>
<comment type="similarity">
    <text evidence="7">Belongs to the binding-protein-dependent transport system permease family.</text>
</comment>
<keyword evidence="2 7" id="KW-0813">Transport</keyword>
<keyword evidence="3" id="KW-1003">Cell membrane</keyword>
<evidence type="ECO:0000313" key="10">
    <source>
        <dbReference type="Proteomes" id="UP000612899"/>
    </source>
</evidence>
<evidence type="ECO:0000256" key="4">
    <source>
        <dbReference type="ARBA" id="ARBA00022692"/>
    </source>
</evidence>
<dbReference type="PANTHER" id="PTHR43163">
    <property type="entry name" value="DIPEPTIDE TRANSPORT SYSTEM PERMEASE PROTEIN DPPB-RELATED"/>
    <property type="match status" value="1"/>
</dbReference>
<evidence type="ECO:0000256" key="5">
    <source>
        <dbReference type="ARBA" id="ARBA00022989"/>
    </source>
</evidence>
<evidence type="ECO:0000259" key="8">
    <source>
        <dbReference type="PROSITE" id="PS50928"/>
    </source>
</evidence>
<keyword evidence="10" id="KW-1185">Reference proteome</keyword>
<dbReference type="Pfam" id="PF00528">
    <property type="entry name" value="BPD_transp_1"/>
    <property type="match status" value="1"/>
</dbReference>
<dbReference type="GO" id="GO:0055085">
    <property type="term" value="P:transmembrane transport"/>
    <property type="evidence" value="ECO:0007669"/>
    <property type="project" value="InterPro"/>
</dbReference>
<dbReference type="Gene3D" id="1.10.3720.10">
    <property type="entry name" value="MetI-like"/>
    <property type="match status" value="1"/>
</dbReference>
<dbReference type="InterPro" id="IPR000515">
    <property type="entry name" value="MetI-like"/>
</dbReference>
<dbReference type="AlphaFoldDB" id="A0A8J3Q6P2"/>